<reference evidence="1 2" key="1">
    <citation type="submission" date="2024-10" db="EMBL/GenBank/DDBJ databases">
        <title>The Natural Products Discovery Center: Release of the First 8490 Sequenced Strains for Exploring Actinobacteria Biosynthetic Diversity.</title>
        <authorList>
            <person name="Kalkreuter E."/>
            <person name="Kautsar S.A."/>
            <person name="Yang D."/>
            <person name="Bader C.D."/>
            <person name="Teijaro C.N."/>
            <person name="Fluegel L."/>
            <person name="Davis C.M."/>
            <person name="Simpson J.R."/>
            <person name="Lauterbach L."/>
            <person name="Steele A.D."/>
            <person name="Gui C."/>
            <person name="Meng S."/>
            <person name="Li G."/>
            <person name="Viehrig K."/>
            <person name="Ye F."/>
            <person name="Su P."/>
            <person name="Kiefer A.F."/>
            <person name="Nichols A."/>
            <person name="Cepeda A.J."/>
            <person name="Yan W."/>
            <person name="Fan B."/>
            <person name="Jiang Y."/>
            <person name="Adhikari A."/>
            <person name="Zheng C.-J."/>
            <person name="Schuster L."/>
            <person name="Cowan T.M."/>
            <person name="Smanski M.J."/>
            <person name="Chevrette M.G."/>
            <person name="De Carvalho L.P.S."/>
            <person name="Shen B."/>
        </authorList>
    </citation>
    <scope>NUCLEOTIDE SEQUENCE [LARGE SCALE GENOMIC DNA]</scope>
    <source>
        <strain evidence="1 2">NPDC053399</strain>
    </source>
</reference>
<name>A0ABW8C324_9ACTN</name>
<dbReference type="InterPro" id="IPR049975">
    <property type="entry name" value="SAV_915-like_dom"/>
</dbReference>
<keyword evidence="2" id="KW-1185">Reference proteome</keyword>
<dbReference type="EMBL" id="JBITYG010000002">
    <property type="protein sequence ID" value="MFI9100287.1"/>
    <property type="molecule type" value="Genomic_DNA"/>
</dbReference>
<dbReference type="RefSeq" id="WP_399645312.1">
    <property type="nucleotide sequence ID" value="NZ_JBITYG010000002.1"/>
</dbReference>
<evidence type="ECO:0000313" key="1">
    <source>
        <dbReference type="EMBL" id="MFI9100287.1"/>
    </source>
</evidence>
<organism evidence="1 2">
    <name type="scientific">Streptomyces fildesensis</name>
    <dbReference type="NCBI Taxonomy" id="375757"/>
    <lineage>
        <taxon>Bacteria</taxon>
        <taxon>Bacillati</taxon>
        <taxon>Actinomycetota</taxon>
        <taxon>Actinomycetes</taxon>
        <taxon>Kitasatosporales</taxon>
        <taxon>Streptomycetaceae</taxon>
        <taxon>Streptomyces</taxon>
    </lineage>
</organism>
<evidence type="ECO:0000313" key="2">
    <source>
        <dbReference type="Proteomes" id="UP001614394"/>
    </source>
</evidence>
<comment type="caution">
    <text evidence="1">The sequence shown here is derived from an EMBL/GenBank/DDBJ whole genome shotgun (WGS) entry which is preliminary data.</text>
</comment>
<sequence>MVDHQYAEDPEPSERIPAGPLLVPVRPGSAGCAARFFRTPLGDRTAVAFTTEQRLVAALGAGQEWIRLSATALHALGSPLGVTALTVDPSLVAPAPTPVGTATPLGTAAPVRTAGPVKAAGPARTAATATTAATGVTAATVGTCR</sequence>
<proteinExistence type="predicted"/>
<dbReference type="NCBIfam" id="NF042914">
    <property type="entry name" value="SAV915_dom"/>
    <property type="match status" value="1"/>
</dbReference>
<protein>
    <submittedName>
        <fullName evidence="1">SAV_915 family protein</fullName>
    </submittedName>
</protein>
<dbReference type="Proteomes" id="UP001614394">
    <property type="component" value="Unassembled WGS sequence"/>
</dbReference>
<accession>A0ABW8C324</accession>
<gene>
    <name evidence="1" type="ORF">ACIGXA_07160</name>
</gene>